<organism evidence="12 13">
    <name type="scientific">Armadillidium nasatum</name>
    <dbReference type="NCBI Taxonomy" id="96803"/>
    <lineage>
        <taxon>Eukaryota</taxon>
        <taxon>Metazoa</taxon>
        <taxon>Ecdysozoa</taxon>
        <taxon>Arthropoda</taxon>
        <taxon>Crustacea</taxon>
        <taxon>Multicrustacea</taxon>
        <taxon>Malacostraca</taxon>
        <taxon>Eumalacostraca</taxon>
        <taxon>Peracarida</taxon>
        <taxon>Isopoda</taxon>
        <taxon>Oniscidea</taxon>
        <taxon>Crinocheta</taxon>
        <taxon>Armadillidiidae</taxon>
        <taxon>Armadillidium</taxon>
    </lineage>
</organism>
<accession>A0A5N5T843</accession>
<proteinExistence type="inferred from homology"/>
<comment type="caution">
    <text evidence="12">The sequence shown here is derived from an EMBL/GenBank/DDBJ whole genome shotgun (WGS) entry which is preliminary data.</text>
</comment>
<dbReference type="OrthoDB" id="5232919at2759"/>
<keyword evidence="7" id="KW-0805">Transcription regulation</keyword>
<evidence type="ECO:0000256" key="10">
    <source>
        <dbReference type="ARBA" id="ARBA00048287"/>
    </source>
</evidence>
<comment type="catalytic activity">
    <reaction evidence="10">
        <text>N(6)-acetyl-L-lysyl-[histone] + H2O = L-lysyl-[histone] + acetate</text>
        <dbReference type="Rhea" id="RHEA:58196"/>
        <dbReference type="Rhea" id="RHEA-COMP:9845"/>
        <dbReference type="Rhea" id="RHEA-COMP:11338"/>
        <dbReference type="ChEBI" id="CHEBI:15377"/>
        <dbReference type="ChEBI" id="CHEBI:29969"/>
        <dbReference type="ChEBI" id="CHEBI:30089"/>
        <dbReference type="ChEBI" id="CHEBI:61930"/>
        <dbReference type="EC" id="3.5.1.98"/>
    </reaction>
</comment>
<evidence type="ECO:0000256" key="8">
    <source>
        <dbReference type="ARBA" id="ARBA00023163"/>
    </source>
</evidence>
<gene>
    <name evidence="12" type="primary">HDAC4_0</name>
    <name evidence="12" type="ORF">Anas_14146</name>
</gene>
<feature type="non-terminal residue" evidence="12">
    <location>
        <position position="1"/>
    </location>
</feature>
<evidence type="ECO:0000256" key="1">
    <source>
        <dbReference type="ARBA" id="ARBA00004123"/>
    </source>
</evidence>
<dbReference type="GO" id="GO:0040029">
    <property type="term" value="P:epigenetic regulation of gene expression"/>
    <property type="evidence" value="ECO:0007669"/>
    <property type="project" value="TreeGrafter"/>
</dbReference>
<dbReference type="Pfam" id="PF00850">
    <property type="entry name" value="Hist_deacetyl"/>
    <property type="match status" value="1"/>
</dbReference>
<dbReference type="Proteomes" id="UP000326759">
    <property type="component" value="Unassembled WGS sequence"/>
</dbReference>
<reference evidence="12 13" key="1">
    <citation type="journal article" date="2019" name="PLoS Biol.">
        <title>Sex chromosomes control vertical transmission of feminizing Wolbachia symbionts in an isopod.</title>
        <authorList>
            <person name="Becking T."/>
            <person name="Chebbi M.A."/>
            <person name="Giraud I."/>
            <person name="Moumen B."/>
            <person name="Laverre T."/>
            <person name="Caubet Y."/>
            <person name="Peccoud J."/>
            <person name="Gilbert C."/>
            <person name="Cordaux R."/>
        </authorList>
    </citation>
    <scope>NUCLEOTIDE SEQUENCE [LARGE SCALE GENOMIC DNA]</scope>
    <source>
        <strain evidence="12">ANa2</strain>
        <tissue evidence="12">Whole body excluding digestive tract and cuticle</tissue>
    </source>
</reference>
<evidence type="ECO:0000313" key="13">
    <source>
        <dbReference type="Proteomes" id="UP000326759"/>
    </source>
</evidence>
<evidence type="ECO:0000256" key="4">
    <source>
        <dbReference type="ARBA" id="ARBA00022491"/>
    </source>
</evidence>
<evidence type="ECO:0000256" key="2">
    <source>
        <dbReference type="ARBA" id="ARBA00007738"/>
    </source>
</evidence>
<dbReference type="GO" id="GO:0000118">
    <property type="term" value="C:histone deacetylase complex"/>
    <property type="evidence" value="ECO:0007669"/>
    <property type="project" value="TreeGrafter"/>
</dbReference>
<keyword evidence="5" id="KW-0378">Hydrolase</keyword>
<protein>
    <recommendedName>
        <fullName evidence="3">histone deacetylase</fullName>
        <ecNumber evidence="3">3.5.1.98</ecNumber>
    </recommendedName>
</protein>
<dbReference type="InterPro" id="IPR023801">
    <property type="entry name" value="His_deacetylse_dom"/>
</dbReference>
<dbReference type="EMBL" id="SEYY01011360">
    <property type="protein sequence ID" value="KAB7501190.1"/>
    <property type="molecule type" value="Genomic_DNA"/>
</dbReference>
<keyword evidence="9" id="KW-0539">Nucleus</keyword>
<evidence type="ECO:0000256" key="3">
    <source>
        <dbReference type="ARBA" id="ARBA00012111"/>
    </source>
</evidence>
<comment type="similarity">
    <text evidence="2">Belongs to the histone deacetylase family. HD type 2 subfamily.</text>
</comment>
<dbReference type="GO" id="GO:0141221">
    <property type="term" value="F:histone deacetylase activity, hydrolytic mechanism"/>
    <property type="evidence" value="ECO:0007669"/>
    <property type="project" value="UniProtKB-EC"/>
</dbReference>
<feature type="non-terminal residue" evidence="12">
    <location>
        <position position="319"/>
    </location>
</feature>
<evidence type="ECO:0000256" key="9">
    <source>
        <dbReference type="ARBA" id="ARBA00023242"/>
    </source>
</evidence>
<dbReference type="PANTHER" id="PTHR10625">
    <property type="entry name" value="HISTONE DEACETYLASE HDAC1-RELATED"/>
    <property type="match status" value="1"/>
</dbReference>
<dbReference type="InterPro" id="IPR023696">
    <property type="entry name" value="Ureohydrolase_dom_sf"/>
</dbReference>
<keyword evidence="6" id="KW-0156">Chromatin regulator</keyword>
<dbReference type="InterPro" id="IPR000286">
    <property type="entry name" value="HDACs"/>
</dbReference>
<name>A0A5N5T843_9CRUS</name>
<keyword evidence="8" id="KW-0804">Transcription</keyword>
<sequence>NYLTDRKLEALEGGVRSPYIYLQERPSLQYAPKDIHSLKPPTVYSMILPFAPRSGSHIARPLSRALSSPLVTLTSTVSHQEPISISKQGATTGLAYDSAMQSHMCTCGTNDSHPEHGGRIQAIWNRLQETGLAHRCHALPSPGRASLEDIQSCHSEAHTFFFGSQISHQNINLRKLGELPIKNFVRLPCAGLGVDSDTTWNEVHTWAAARIAVGCALDLAFKVAAGELRNGYAIIRPPGHHAEYQQAMGFCFFNNVAITARQLINKLNLKKVLIVDWDVHHGNGTQATFYDDPRVLYISLHRYDDGSFFPGTGAPFVPF</sequence>
<evidence type="ECO:0000313" key="12">
    <source>
        <dbReference type="EMBL" id="KAB7501190.1"/>
    </source>
</evidence>
<evidence type="ECO:0000259" key="11">
    <source>
        <dbReference type="Pfam" id="PF00850"/>
    </source>
</evidence>
<comment type="subcellular location">
    <subcellularLocation>
        <location evidence="1">Nucleus</location>
    </subcellularLocation>
</comment>
<dbReference type="AlphaFoldDB" id="A0A5N5T843"/>
<evidence type="ECO:0000256" key="6">
    <source>
        <dbReference type="ARBA" id="ARBA00022853"/>
    </source>
</evidence>
<feature type="domain" description="Histone deacetylase" evidence="11">
    <location>
        <begin position="113"/>
        <end position="315"/>
    </location>
</feature>
<dbReference type="Gene3D" id="3.40.800.20">
    <property type="entry name" value="Histone deacetylase domain"/>
    <property type="match status" value="1"/>
</dbReference>
<dbReference type="PRINTS" id="PR01270">
    <property type="entry name" value="HDASUPER"/>
</dbReference>
<evidence type="ECO:0000256" key="5">
    <source>
        <dbReference type="ARBA" id="ARBA00022801"/>
    </source>
</evidence>
<dbReference type="SUPFAM" id="SSF52768">
    <property type="entry name" value="Arginase/deacetylase"/>
    <property type="match status" value="1"/>
</dbReference>
<evidence type="ECO:0000256" key="7">
    <source>
        <dbReference type="ARBA" id="ARBA00023015"/>
    </source>
</evidence>
<keyword evidence="13" id="KW-1185">Reference proteome</keyword>
<keyword evidence="4" id="KW-0678">Repressor</keyword>
<dbReference type="EC" id="3.5.1.98" evidence="3"/>
<dbReference type="PANTHER" id="PTHR10625:SF5">
    <property type="entry name" value="HISTONE DEACETYLASE"/>
    <property type="match status" value="1"/>
</dbReference>
<dbReference type="InterPro" id="IPR037138">
    <property type="entry name" value="His_deacetylse_dom_sf"/>
</dbReference>